<evidence type="ECO:0000313" key="1">
    <source>
        <dbReference type="EMBL" id="KAL3762683.1"/>
    </source>
</evidence>
<comment type="caution">
    <text evidence="1">The sequence shown here is derived from an EMBL/GenBank/DDBJ whole genome shotgun (WGS) entry which is preliminary data.</text>
</comment>
<dbReference type="Gene3D" id="1.25.40.20">
    <property type="entry name" value="Ankyrin repeat-containing domain"/>
    <property type="match status" value="1"/>
</dbReference>
<keyword evidence="2" id="KW-1185">Reference proteome</keyword>
<dbReference type="InterPro" id="IPR032675">
    <property type="entry name" value="LRR_dom_sf"/>
</dbReference>
<dbReference type="Pfam" id="PF13306">
    <property type="entry name" value="LRR_5"/>
    <property type="match status" value="1"/>
</dbReference>
<organism evidence="1 2">
    <name type="scientific">Discostella pseudostelligera</name>
    <dbReference type="NCBI Taxonomy" id="259834"/>
    <lineage>
        <taxon>Eukaryota</taxon>
        <taxon>Sar</taxon>
        <taxon>Stramenopiles</taxon>
        <taxon>Ochrophyta</taxon>
        <taxon>Bacillariophyta</taxon>
        <taxon>Coscinodiscophyceae</taxon>
        <taxon>Thalassiosirophycidae</taxon>
        <taxon>Stephanodiscales</taxon>
        <taxon>Stephanodiscaceae</taxon>
        <taxon>Discostella</taxon>
    </lineage>
</organism>
<dbReference type="InterPro" id="IPR036770">
    <property type="entry name" value="Ankyrin_rpt-contain_sf"/>
</dbReference>
<sequence>MEVRLCEGLEPTGMHTLYSIPNHASGCLNTHVRTLFEGLLSIGQQAFSGCQSLLTINIPSTVTAIEKDAFDECPLLRNVSISPSSSLEKVVEFESTFSNIAKVGCTFEMLRCRFDNLPVHRLCFYHLHQSDELNKTFELLKEMVLQPTTNGDKVDCLGMTPLHVLACSGTNDLRLYRCLIDHYPDAMITEDKWGETPLFYLLLSEPTMEIIHYFFEMHRRKWGTIPIDFGEIIKMLANYKSIDYVKYTIKAQRTYFPGLKIDWKSIIDERFASDCICEGRLLIKASSFAGSSEMSSEREAEVNRRYDDIASDHRNKEARKEIHRLIIDSIWAHNDFLMNASTLLEMVLWKMMLNESSHQRKRKKIDDRQARMDIRWNGGEMFQAVIPNVLSFL</sequence>
<dbReference type="Gene3D" id="3.80.10.10">
    <property type="entry name" value="Ribonuclease Inhibitor"/>
    <property type="match status" value="1"/>
</dbReference>
<proteinExistence type="predicted"/>
<dbReference type="SUPFAM" id="SSF48403">
    <property type="entry name" value="Ankyrin repeat"/>
    <property type="match status" value="1"/>
</dbReference>
<reference evidence="1 2" key="1">
    <citation type="submission" date="2024-10" db="EMBL/GenBank/DDBJ databases">
        <title>Updated reference genomes for cyclostephanoid diatoms.</title>
        <authorList>
            <person name="Roberts W.R."/>
            <person name="Alverson A.J."/>
        </authorList>
    </citation>
    <scope>NUCLEOTIDE SEQUENCE [LARGE SCALE GENOMIC DNA]</scope>
    <source>
        <strain evidence="1 2">AJA232-27</strain>
    </source>
</reference>
<gene>
    <name evidence="1" type="ORF">ACHAWU_001628</name>
</gene>
<dbReference type="InterPro" id="IPR026906">
    <property type="entry name" value="LRR_5"/>
</dbReference>
<dbReference type="EMBL" id="JALLBG020000131">
    <property type="protein sequence ID" value="KAL3762683.1"/>
    <property type="molecule type" value="Genomic_DNA"/>
</dbReference>
<evidence type="ECO:0000313" key="2">
    <source>
        <dbReference type="Proteomes" id="UP001530293"/>
    </source>
</evidence>
<dbReference type="AlphaFoldDB" id="A0ABD3MII4"/>
<accession>A0ABD3MII4</accession>
<protein>
    <submittedName>
        <fullName evidence="1">Uncharacterized protein</fullName>
    </submittedName>
</protein>
<dbReference type="Proteomes" id="UP001530293">
    <property type="component" value="Unassembled WGS sequence"/>
</dbReference>
<name>A0ABD3MII4_9STRA</name>